<feature type="region of interest" description="Disordered" evidence="1">
    <location>
        <begin position="138"/>
        <end position="162"/>
    </location>
</feature>
<evidence type="ECO:0000313" key="3">
    <source>
        <dbReference type="Proteomes" id="UP001138500"/>
    </source>
</evidence>
<comment type="caution">
    <text evidence="2">The sequence shown here is derived from an EMBL/GenBank/DDBJ whole genome shotgun (WGS) entry which is preliminary data.</text>
</comment>
<evidence type="ECO:0000313" key="2">
    <source>
        <dbReference type="EMBL" id="KAH9826591.1"/>
    </source>
</evidence>
<reference evidence="2 3" key="2">
    <citation type="journal article" date="2021" name="Curr. Genet.">
        <title>Genetic response to nitrogen starvation in the aggressive Eucalyptus foliar pathogen Teratosphaeria destructans.</title>
        <authorList>
            <person name="Havenga M."/>
            <person name="Wingfield B.D."/>
            <person name="Wingfield M.J."/>
            <person name="Dreyer L.L."/>
            <person name="Roets F."/>
            <person name="Aylward J."/>
        </authorList>
    </citation>
    <scope>NUCLEOTIDE SEQUENCE [LARGE SCALE GENOMIC DNA]</scope>
    <source>
        <strain evidence="2">CMW44962</strain>
    </source>
</reference>
<dbReference type="AlphaFoldDB" id="A0A9W7SPX6"/>
<dbReference type="EMBL" id="RIBY02001978">
    <property type="protein sequence ID" value="KAH9826591.1"/>
    <property type="molecule type" value="Genomic_DNA"/>
</dbReference>
<protein>
    <submittedName>
        <fullName evidence="2">Uncharacterized protein</fullName>
    </submittedName>
</protein>
<reference evidence="2 3" key="1">
    <citation type="journal article" date="2018" name="IMA Fungus">
        <title>IMA Genome-F 10: Nine draft genome sequences of Claviceps purpurea s.lat., including C. arundinis, C. humidiphila, and C. cf. spartinae, pseudomolecules for the pitch canker pathogen Fusarium circinatum, draft genome of Davidsoniella eucalypti, Grosmannia galeiformis, Quambalaria eucalypti, and Teratosphaeria destructans.</title>
        <authorList>
            <person name="Wingfield B.D."/>
            <person name="Liu M."/>
            <person name="Nguyen H.D."/>
            <person name="Lane F.A."/>
            <person name="Morgan S.W."/>
            <person name="De Vos L."/>
            <person name="Wilken P.M."/>
            <person name="Duong T.A."/>
            <person name="Aylward J."/>
            <person name="Coetzee M.P."/>
            <person name="Dadej K."/>
            <person name="De Beer Z.W."/>
            <person name="Findlay W."/>
            <person name="Havenga M."/>
            <person name="Kolarik M."/>
            <person name="Menzies J.G."/>
            <person name="Naidoo K."/>
            <person name="Pochopski O."/>
            <person name="Shoukouhi P."/>
            <person name="Santana Q.C."/>
            <person name="Seifert K.A."/>
            <person name="Soal N."/>
            <person name="Steenkamp E.T."/>
            <person name="Tatham C.T."/>
            <person name="van der Nest M.A."/>
            <person name="Wingfield M.J."/>
        </authorList>
    </citation>
    <scope>NUCLEOTIDE SEQUENCE [LARGE SCALE GENOMIC DNA]</scope>
    <source>
        <strain evidence="2">CMW44962</strain>
    </source>
</reference>
<keyword evidence="3" id="KW-1185">Reference proteome</keyword>
<evidence type="ECO:0000256" key="1">
    <source>
        <dbReference type="SAM" id="MobiDB-lite"/>
    </source>
</evidence>
<gene>
    <name evidence="2" type="ORF">Tdes44962_MAKER00555</name>
</gene>
<feature type="compositionally biased region" description="Basic residues" evidence="1">
    <location>
        <begin position="139"/>
        <end position="153"/>
    </location>
</feature>
<sequence>MPTCYPHQVVLPSSLLPHSFETPINDASPHRPSISVSTDTPPPPSPASQLIPPTSVCTATAAKHLLCACTRAEDNGEINDAVTQAIAANSKGRFTYCETAQMISSKKTKNKINRSNSLTNFCLSNTAYHGWCKSDGKKKIPTHKNRTRSKKSRTPSANNESSGAPRNGYYLFATKAWYQDIWVGGDEMHSMCVDEYNAGASVCFNPKIGAYDDVSERDLNTNHC</sequence>
<name>A0A9W7SPX6_9PEZI</name>
<accession>A0A9W7SPX6</accession>
<organism evidence="2 3">
    <name type="scientific">Teratosphaeria destructans</name>
    <dbReference type="NCBI Taxonomy" id="418781"/>
    <lineage>
        <taxon>Eukaryota</taxon>
        <taxon>Fungi</taxon>
        <taxon>Dikarya</taxon>
        <taxon>Ascomycota</taxon>
        <taxon>Pezizomycotina</taxon>
        <taxon>Dothideomycetes</taxon>
        <taxon>Dothideomycetidae</taxon>
        <taxon>Mycosphaerellales</taxon>
        <taxon>Teratosphaeriaceae</taxon>
        <taxon>Teratosphaeria</taxon>
    </lineage>
</organism>
<feature type="region of interest" description="Disordered" evidence="1">
    <location>
        <begin position="21"/>
        <end position="50"/>
    </location>
</feature>
<dbReference type="Proteomes" id="UP001138500">
    <property type="component" value="Unassembled WGS sequence"/>
</dbReference>
<proteinExistence type="predicted"/>